<evidence type="ECO:0000256" key="1">
    <source>
        <dbReference type="SAM" id="MobiDB-lite"/>
    </source>
</evidence>
<feature type="region of interest" description="Disordered" evidence="1">
    <location>
        <begin position="255"/>
        <end position="290"/>
    </location>
</feature>
<feature type="compositionally biased region" description="Polar residues" evidence="1">
    <location>
        <begin position="1"/>
        <end position="19"/>
    </location>
</feature>
<gene>
    <name evidence="2" type="ORF">JR316_004184</name>
</gene>
<accession>A0A8H8CM79</accession>
<feature type="region of interest" description="Disordered" evidence="1">
    <location>
        <begin position="88"/>
        <end position="123"/>
    </location>
</feature>
<reference evidence="2" key="1">
    <citation type="submission" date="2021-02" db="EMBL/GenBank/DDBJ databases">
        <title>Psilocybe cubensis genome.</title>
        <authorList>
            <person name="Mckernan K.J."/>
            <person name="Crawford S."/>
            <person name="Trippe A."/>
            <person name="Kane L.T."/>
            <person name="Mclaughlin S."/>
        </authorList>
    </citation>
    <scope>NUCLEOTIDE SEQUENCE [LARGE SCALE GENOMIC DNA]</scope>
    <source>
        <strain evidence="2">MGC-MH-2018</strain>
    </source>
</reference>
<dbReference type="AlphaFoldDB" id="A0A8H8CM79"/>
<feature type="compositionally biased region" description="Polar residues" evidence="1">
    <location>
        <begin position="103"/>
        <end position="118"/>
    </location>
</feature>
<evidence type="ECO:0000313" key="2">
    <source>
        <dbReference type="EMBL" id="KAG5169804.1"/>
    </source>
</evidence>
<sequence length="529" mass="59065">MTQFNFSADNSLAQTVPAPTSSNTQNKSQQSTEAILKAATHFMLMAAHNKAHAELYEECMRSKYQLEVQLKLVSELKEELKEIHCHGLSRLGDSSGSRHGQDSTENGNPKAQNPSITIPYSPPMDKQDDYPHVRFWDKEEWIDYKTRAANRNQSVDKLYFLCNEDGEMVSQARREEMTETAKVAFNELYYWRLDPHTWGKGNQQARDYFSAIMRGKFPEFRWCSNDWKIREFATIRYPDWASHIRKTGDLLRARPSIGKRGTDYNNLTASKPKKRRPNTSLHSHAGEQHIIDVDAVPLPKEVPVPGPSTLPNPEFASDLPHRQESPTVEEILSATAASISTRTSVELVTTLTSNSTNLRTLEDSEVPIVNAEKHTDGLASGTTSNLSGTSEPPAFQRVEDVELTVPNGVQQNAISTRRTRLNPLAGLTIPNPAFEVPGQSALENTSNSESSMVPAQKGKKAKPMVVSKALTARNLFALDYQKTHPNVTAAEFKKVYENLDRDIIKKYEILSKERKAASKAPAAITTSAA</sequence>
<protein>
    <submittedName>
        <fullName evidence="2">Uncharacterized protein</fullName>
    </submittedName>
</protein>
<proteinExistence type="predicted"/>
<comment type="caution">
    <text evidence="2">The sequence shown here is derived from an EMBL/GenBank/DDBJ whole genome shotgun (WGS) entry which is preliminary data.</text>
</comment>
<dbReference type="OrthoDB" id="3263422at2759"/>
<dbReference type="EMBL" id="JAFIQS010000004">
    <property type="protein sequence ID" value="KAG5169804.1"/>
    <property type="molecule type" value="Genomic_DNA"/>
</dbReference>
<feature type="region of interest" description="Disordered" evidence="1">
    <location>
        <begin position="1"/>
        <end position="31"/>
    </location>
</feature>
<feature type="compositionally biased region" description="Low complexity" evidence="1">
    <location>
        <begin position="88"/>
        <end position="98"/>
    </location>
</feature>
<name>A0A8H8CM79_PSICU</name>
<organism evidence="2">
    <name type="scientific">Psilocybe cubensis</name>
    <name type="common">Psychedelic mushroom</name>
    <name type="synonym">Stropharia cubensis</name>
    <dbReference type="NCBI Taxonomy" id="181762"/>
    <lineage>
        <taxon>Eukaryota</taxon>
        <taxon>Fungi</taxon>
        <taxon>Dikarya</taxon>
        <taxon>Basidiomycota</taxon>
        <taxon>Agaricomycotina</taxon>
        <taxon>Agaricomycetes</taxon>
        <taxon>Agaricomycetidae</taxon>
        <taxon>Agaricales</taxon>
        <taxon>Agaricineae</taxon>
        <taxon>Strophariaceae</taxon>
        <taxon>Psilocybe</taxon>
    </lineage>
</organism>
<feature type="compositionally biased region" description="Low complexity" evidence="1">
    <location>
        <begin position="20"/>
        <end position="31"/>
    </location>
</feature>